<organism evidence="1 2">
    <name type="scientific">Lecanicillium saksenae</name>
    <dbReference type="NCBI Taxonomy" id="468837"/>
    <lineage>
        <taxon>Eukaryota</taxon>
        <taxon>Fungi</taxon>
        <taxon>Dikarya</taxon>
        <taxon>Ascomycota</taxon>
        <taxon>Pezizomycotina</taxon>
        <taxon>Sordariomycetes</taxon>
        <taxon>Hypocreomycetidae</taxon>
        <taxon>Hypocreales</taxon>
        <taxon>Cordycipitaceae</taxon>
        <taxon>Lecanicillium</taxon>
    </lineage>
</organism>
<reference evidence="1" key="1">
    <citation type="submission" date="2022-07" db="EMBL/GenBank/DDBJ databases">
        <title>Genome Sequence of Lecanicillium saksenae.</title>
        <authorList>
            <person name="Buettner E."/>
        </authorList>
    </citation>
    <scope>NUCLEOTIDE SEQUENCE</scope>
    <source>
        <strain evidence="1">VT-O1</strain>
    </source>
</reference>
<accession>A0ACC1QC91</accession>
<keyword evidence="2" id="KW-1185">Reference proteome</keyword>
<dbReference type="EMBL" id="JANAKD010002912">
    <property type="protein sequence ID" value="KAJ3472712.1"/>
    <property type="molecule type" value="Genomic_DNA"/>
</dbReference>
<sequence length="422" mass="48066">MQVRDNTYRHTKLESGYIRVLELQPAATADAGLVCRLRAQKIADAPYEALSYVWGKPTVFYSSIWCADEDEASAGSGMLRIGANLARALLAYRRTDQTRQIWVDAICIQQDDLEERLSQVRMMGDIFRNATQVLCWLGAFQEPATDEFLALTAIHFLREFNKDQSSHLQQVQSSIHKRKTANEGESAQENDDDRELFKCWEALKAFFDCEYFHRAWIIQEIGLARRAWLSWGRSDICIDWSEVAHFVLFLDDNGASVINDLDLKSWVCNHINLVWSNKPDGTPLYDFSEVLHWARVHLSTDPRDYVYSLLGHPSAVVDDQLLIQPLYTISTAEVYTSLVVNTIQRTRSLHILAFVDHGEEPNPMGLPTWVPDWHALNLVAPLKCPTRATAAEYGRVIVDKNALGKPLLRCRGATISTITPWR</sequence>
<evidence type="ECO:0000313" key="2">
    <source>
        <dbReference type="Proteomes" id="UP001148737"/>
    </source>
</evidence>
<dbReference type="Proteomes" id="UP001148737">
    <property type="component" value="Unassembled WGS sequence"/>
</dbReference>
<gene>
    <name evidence="1" type="ORF">NLG97_g10772</name>
</gene>
<name>A0ACC1QC91_9HYPO</name>
<evidence type="ECO:0000313" key="1">
    <source>
        <dbReference type="EMBL" id="KAJ3472712.1"/>
    </source>
</evidence>
<proteinExistence type="predicted"/>
<protein>
    <submittedName>
        <fullName evidence="1">Uncharacterized protein</fullName>
    </submittedName>
</protein>
<comment type="caution">
    <text evidence="1">The sequence shown here is derived from an EMBL/GenBank/DDBJ whole genome shotgun (WGS) entry which is preliminary data.</text>
</comment>